<dbReference type="Pfam" id="PF02852">
    <property type="entry name" value="Pyr_redox_dim"/>
    <property type="match status" value="1"/>
</dbReference>
<evidence type="ECO:0000256" key="6">
    <source>
        <dbReference type="ARBA" id="ARBA00023002"/>
    </source>
</evidence>
<dbReference type="Pfam" id="PF07992">
    <property type="entry name" value="Pyr_redox_2"/>
    <property type="match status" value="1"/>
</dbReference>
<keyword evidence="10" id="KW-1133">Transmembrane helix</keyword>
<dbReference type="PANTHER" id="PTHR43014:SF4">
    <property type="entry name" value="PYRIDINE NUCLEOTIDE-DISULFIDE OXIDOREDUCTASE RCLA-RELATED"/>
    <property type="match status" value="1"/>
</dbReference>
<feature type="transmembrane region" description="Helical" evidence="10">
    <location>
        <begin position="38"/>
        <end position="59"/>
    </location>
</feature>
<dbReference type="InterPro" id="IPR001100">
    <property type="entry name" value="Pyr_nuc-diS_OxRdtase"/>
</dbReference>
<dbReference type="PROSITE" id="PS00076">
    <property type="entry name" value="PYRIDINE_REDOX_1"/>
    <property type="match status" value="1"/>
</dbReference>
<keyword evidence="10" id="KW-0812">Transmembrane</keyword>
<dbReference type="InterPro" id="IPR016156">
    <property type="entry name" value="FAD/NAD-linked_Rdtase_dimer_sf"/>
</dbReference>
<evidence type="ECO:0000256" key="7">
    <source>
        <dbReference type="ARBA" id="ARBA00023157"/>
    </source>
</evidence>
<evidence type="ECO:0000256" key="9">
    <source>
        <dbReference type="RuleBase" id="RU003691"/>
    </source>
</evidence>
<comment type="caution">
    <text evidence="13">The sequence shown here is derived from an EMBL/GenBank/DDBJ whole genome shotgun (WGS) entry which is preliminary data.</text>
</comment>
<dbReference type="Gene3D" id="3.50.50.60">
    <property type="entry name" value="FAD/NAD(P)-binding domain"/>
    <property type="match status" value="2"/>
</dbReference>
<evidence type="ECO:0000313" key="14">
    <source>
        <dbReference type="Proteomes" id="UP001568894"/>
    </source>
</evidence>
<keyword evidence="7" id="KW-1015">Disulfide bond</keyword>
<dbReference type="SUPFAM" id="SSF51905">
    <property type="entry name" value="FAD/NAD(P)-binding domain"/>
    <property type="match status" value="1"/>
</dbReference>
<feature type="domain" description="FAD/NAD(P)-binding" evidence="12">
    <location>
        <begin position="36"/>
        <end position="351"/>
    </location>
</feature>
<evidence type="ECO:0000259" key="12">
    <source>
        <dbReference type="Pfam" id="PF07992"/>
    </source>
</evidence>
<dbReference type="InterPro" id="IPR012999">
    <property type="entry name" value="Pyr_OxRdtase_I_AS"/>
</dbReference>
<dbReference type="PRINTS" id="PR00368">
    <property type="entry name" value="FADPNR"/>
</dbReference>
<evidence type="ECO:0000256" key="10">
    <source>
        <dbReference type="SAM" id="Phobius"/>
    </source>
</evidence>
<gene>
    <name evidence="13" type="ORF">QO192_11100</name>
</gene>
<evidence type="ECO:0000256" key="8">
    <source>
        <dbReference type="ARBA" id="ARBA00023284"/>
    </source>
</evidence>
<evidence type="ECO:0000256" key="2">
    <source>
        <dbReference type="ARBA" id="ARBA00007532"/>
    </source>
</evidence>
<keyword evidence="10" id="KW-0472">Membrane</keyword>
<organism evidence="13 14">
    <name type="scientific">Flavobacterium frigidarium</name>
    <dbReference type="NCBI Taxonomy" id="99286"/>
    <lineage>
        <taxon>Bacteria</taxon>
        <taxon>Pseudomonadati</taxon>
        <taxon>Bacteroidota</taxon>
        <taxon>Flavobacteriia</taxon>
        <taxon>Flavobacteriales</taxon>
        <taxon>Flavobacteriaceae</taxon>
        <taxon>Flavobacterium</taxon>
    </lineage>
</organism>
<reference evidence="13 14" key="1">
    <citation type="submission" date="2023-05" db="EMBL/GenBank/DDBJ databases">
        <title>Adaptations of aquatic viruses from atmosphere-close ecosystems of the Central Arctic Ocean.</title>
        <authorList>
            <person name="Rahlff J."/>
            <person name="Holmfeldt K."/>
        </authorList>
    </citation>
    <scope>NUCLEOTIDE SEQUENCE [LARGE SCALE GENOMIC DNA]</scope>
    <source>
        <strain evidence="13 14">Arc14</strain>
    </source>
</reference>
<dbReference type="InterPro" id="IPR023753">
    <property type="entry name" value="FAD/NAD-binding_dom"/>
</dbReference>
<dbReference type="PRINTS" id="PR00411">
    <property type="entry name" value="PNDRDTASEI"/>
</dbReference>
<dbReference type="InterPro" id="IPR004099">
    <property type="entry name" value="Pyr_nucl-diS_OxRdtase_dimer"/>
</dbReference>
<keyword evidence="3 9" id="KW-0285">Flavoprotein</keyword>
<feature type="domain" description="Pyridine nucleotide-disulphide oxidoreductase dimerisation" evidence="11">
    <location>
        <begin position="372"/>
        <end position="477"/>
    </location>
</feature>
<evidence type="ECO:0000313" key="13">
    <source>
        <dbReference type="EMBL" id="MEZ7515826.1"/>
    </source>
</evidence>
<evidence type="ECO:0000256" key="4">
    <source>
        <dbReference type="ARBA" id="ARBA00022827"/>
    </source>
</evidence>
<sequence>MPAEKYYAGFFYTNKSGMAKLTVYTFKQINYDMKKYDLIIIGAGSGGLSVGGFMVKLGFKVLMISKTAHEIGGDCLNDGCVPSKALIHAAAVVHNAREVSKFGLELSPEVDIKKVMQYIFEGQEVIRAHENKDYFEKEGFDIAIGEAKFTAVNQVSVANTNYKAKKIVLATGSRPKKLTAPGIEKVTYYDNRSIFKINELPKKLLILGAGPIGIEMAQAFQRLGSEVTVVQHSHAILSHDDKELTLILQKRLEEAGIKILFDTTVSHFDSANTAILKTKEGIEMTVALDAIFVSIGRQLNIEGLDLEKANIKVEKEHIVVNHYLQTTNKNVLLCGDIAGNLQFSHAAEQHGRLILNNLISPLKKKLNNKHMSWVTFTDPELATFGLNEKQLKEQNITFEKVVQDFANDDRAIVDDYRYGKLILYISKGFWFQKQRILGGCMIAPKAGELIQELILANVSGMSINTIAGKVYPYPVATRINQKAVGQLKMKLITDNTKKLIQLAFKMFS</sequence>
<accession>A0ABV4KEV4</accession>
<dbReference type="Proteomes" id="UP001568894">
    <property type="component" value="Unassembled WGS sequence"/>
</dbReference>
<keyword evidence="4 9" id="KW-0274">FAD</keyword>
<comment type="cofactor">
    <cofactor evidence="1">
        <name>FAD</name>
        <dbReference type="ChEBI" id="CHEBI:57692"/>
    </cofactor>
</comment>
<evidence type="ECO:0000256" key="1">
    <source>
        <dbReference type="ARBA" id="ARBA00001974"/>
    </source>
</evidence>
<dbReference type="GO" id="GO:0016491">
    <property type="term" value="F:oxidoreductase activity"/>
    <property type="evidence" value="ECO:0007669"/>
    <property type="project" value="UniProtKB-KW"/>
</dbReference>
<dbReference type="EMBL" id="JASMRN010000008">
    <property type="protein sequence ID" value="MEZ7515826.1"/>
    <property type="molecule type" value="Genomic_DNA"/>
</dbReference>
<keyword evidence="5" id="KW-0521">NADP</keyword>
<evidence type="ECO:0000256" key="3">
    <source>
        <dbReference type="ARBA" id="ARBA00022630"/>
    </source>
</evidence>
<evidence type="ECO:0000256" key="5">
    <source>
        <dbReference type="ARBA" id="ARBA00022857"/>
    </source>
</evidence>
<keyword evidence="6 9" id="KW-0560">Oxidoreductase</keyword>
<comment type="similarity">
    <text evidence="2 9">Belongs to the class-I pyridine nucleotide-disulfide oxidoreductase family.</text>
</comment>
<dbReference type="PIRSF" id="PIRSF000350">
    <property type="entry name" value="Mercury_reductase_MerA"/>
    <property type="match status" value="1"/>
</dbReference>
<dbReference type="Gene3D" id="3.30.390.30">
    <property type="match status" value="1"/>
</dbReference>
<keyword evidence="14" id="KW-1185">Reference proteome</keyword>
<protein>
    <submittedName>
        <fullName evidence="13">NAD(P)/FAD-dependent oxidoreductase</fullName>
        <ecNumber evidence="13">1.-.-.-</ecNumber>
    </submittedName>
</protein>
<dbReference type="InterPro" id="IPR036188">
    <property type="entry name" value="FAD/NAD-bd_sf"/>
</dbReference>
<keyword evidence="8 9" id="KW-0676">Redox-active center</keyword>
<proteinExistence type="inferred from homology"/>
<name>A0ABV4KEV4_9FLAO</name>
<dbReference type="EC" id="1.-.-.-" evidence="13"/>
<evidence type="ECO:0000259" key="11">
    <source>
        <dbReference type="Pfam" id="PF02852"/>
    </source>
</evidence>
<dbReference type="PANTHER" id="PTHR43014">
    <property type="entry name" value="MERCURIC REDUCTASE"/>
    <property type="match status" value="1"/>
</dbReference>
<dbReference type="RefSeq" id="WP_371570512.1">
    <property type="nucleotide sequence ID" value="NZ_JASMRN010000008.1"/>
</dbReference>
<dbReference type="SUPFAM" id="SSF55424">
    <property type="entry name" value="FAD/NAD-linked reductases, dimerisation (C-terminal) domain"/>
    <property type="match status" value="1"/>
</dbReference>